<dbReference type="PANTHER" id="PTHR35561:SF1">
    <property type="entry name" value="RNA 2',3'-CYCLIC PHOSPHODIESTERASE"/>
    <property type="match status" value="1"/>
</dbReference>
<name>A0A085JJP3_9GAMM</name>
<keyword evidence="2" id="KW-0436">Ligase</keyword>
<dbReference type="AlphaFoldDB" id="A0A085JJP3"/>
<dbReference type="GO" id="GO:0016874">
    <property type="term" value="F:ligase activity"/>
    <property type="evidence" value="ECO:0007669"/>
    <property type="project" value="UniProtKB-KW"/>
</dbReference>
<protein>
    <submittedName>
        <fullName evidence="2">2'-5' RNA ligase</fullName>
        <ecNumber evidence="2">6.5.1.-</ecNumber>
    </submittedName>
</protein>
<dbReference type="InterPro" id="IPR004175">
    <property type="entry name" value="RNA_CPDase"/>
</dbReference>
<evidence type="ECO:0000256" key="1">
    <source>
        <dbReference type="ARBA" id="ARBA00022801"/>
    </source>
</evidence>
<reference evidence="2 3" key="1">
    <citation type="submission" date="2014-05" db="EMBL/GenBank/DDBJ databases">
        <title>ATOL: Assembling a taxonomically balanced genome-scale reconstruction of the evolutionary history of the Enterobacteriaceae.</title>
        <authorList>
            <person name="Plunkett G.III."/>
            <person name="Neeno-Eckwall E.C."/>
            <person name="Glasner J.D."/>
            <person name="Perna N.T."/>
        </authorList>
    </citation>
    <scope>NUCLEOTIDE SEQUENCE [LARGE SCALE GENOMIC DNA]</scope>
    <source>
        <strain evidence="2 3">ATCC 33301</strain>
    </source>
</reference>
<dbReference type="EMBL" id="JMPR01000020">
    <property type="protein sequence ID" value="KFD20689.1"/>
    <property type="molecule type" value="Genomic_DNA"/>
</dbReference>
<dbReference type="RefSeq" id="WP_025901274.1">
    <property type="nucleotide sequence ID" value="NZ_ATMJ01000019.1"/>
</dbReference>
<dbReference type="Pfam" id="PF13563">
    <property type="entry name" value="2_5_RNA_ligase2"/>
    <property type="match status" value="1"/>
</dbReference>
<dbReference type="eggNOG" id="COG1514">
    <property type="taxonomic scope" value="Bacteria"/>
</dbReference>
<accession>A0A085JJP3</accession>
<organism evidence="2 3">
    <name type="scientific">Tatumella ptyseos ATCC 33301</name>
    <dbReference type="NCBI Taxonomy" id="1005995"/>
    <lineage>
        <taxon>Bacteria</taxon>
        <taxon>Pseudomonadati</taxon>
        <taxon>Pseudomonadota</taxon>
        <taxon>Gammaproteobacteria</taxon>
        <taxon>Enterobacterales</taxon>
        <taxon>Erwiniaceae</taxon>
        <taxon>Tatumella</taxon>
    </lineage>
</organism>
<evidence type="ECO:0000313" key="2">
    <source>
        <dbReference type="EMBL" id="KFD20689.1"/>
    </source>
</evidence>
<dbReference type="NCBIfam" id="NF011704">
    <property type="entry name" value="PRK15124.1"/>
    <property type="match status" value="1"/>
</dbReference>
<dbReference type="OrthoDB" id="7061261at2"/>
<dbReference type="SUPFAM" id="SSF55144">
    <property type="entry name" value="LigT-like"/>
    <property type="match status" value="1"/>
</dbReference>
<gene>
    <name evidence="2" type="ORF">GTPT_1222</name>
</gene>
<dbReference type="Gene3D" id="3.90.1140.10">
    <property type="entry name" value="Cyclic phosphodiesterase"/>
    <property type="match status" value="1"/>
</dbReference>
<dbReference type="EC" id="6.5.1.-" evidence="2"/>
<dbReference type="PANTHER" id="PTHR35561">
    <property type="entry name" value="RNA 2',3'-CYCLIC PHOSPHODIESTERASE"/>
    <property type="match status" value="1"/>
</dbReference>
<dbReference type="NCBIfam" id="TIGR02258">
    <property type="entry name" value="2_5_ligase"/>
    <property type="match status" value="1"/>
</dbReference>
<dbReference type="InterPro" id="IPR009097">
    <property type="entry name" value="Cyclic_Pdiesterase"/>
</dbReference>
<sequence>MTGQQYFFALTLPPALQRSLVAWRAEHFPADYGRPLPAAGLMMTLAWLGEISELSVAGLQQQAARIRQPAFTLTLNDAGHWPRSGHIWLGSRAAPSGLLQLAALLRSRAARQGCPQPSLPFHPHVRLIHQAFQPVKLPAPGFSWQTRMTDFSLMAIPGSGRRRASHCVARFPLLTDTIP</sequence>
<keyword evidence="1" id="KW-0378">Hydrolase</keyword>
<dbReference type="GO" id="GO:0004113">
    <property type="term" value="F:2',3'-cyclic-nucleotide 3'-phosphodiesterase activity"/>
    <property type="evidence" value="ECO:0007669"/>
    <property type="project" value="InterPro"/>
</dbReference>
<dbReference type="GO" id="GO:0008664">
    <property type="term" value="F:RNA 2',3'-cyclic 3'-phosphodiesterase activity"/>
    <property type="evidence" value="ECO:0007669"/>
    <property type="project" value="InterPro"/>
</dbReference>
<comment type="caution">
    <text evidence="2">The sequence shown here is derived from an EMBL/GenBank/DDBJ whole genome shotgun (WGS) entry which is preliminary data.</text>
</comment>
<proteinExistence type="predicted"/>
<dbReference type="Proteomes" id="UP000028602">
    <property type="component" value="Unassembled WGS sequence"/>
</dbReference>
<keyword evidence="3" id="KW-1185">Reference proteome</keyword>
<evidence type="ECO:0000313" key="3">
    <source>
        <dbReference type="Proteomes" id="UP000028602"/>
    </source>
</evidence>